<dbReference type="Proteomes" id="UP000294692">
    <property type="component" value="Unassembled WGS sequence"/>
</dbReference>
<evidence type="ECO:0000259" key="5">
    <source>
        <dbReference type="Pfam" id="PF02782"/>
    </source>
</evidence>
<accession>A0A4R3VD05</accession>
<keyword evidence="2" id="KW-0808">Transferase</keyword>
<dbReference type="InterPro" id="IPR000577">
    <property type="entry name" value="Carb_kinase_FGGY"/>
</dbReference>
<keyword evidence="3 6" id="KW-0418">Kinase</keyword>
<evidence type="ECO:0000313" key="7">
    <source>
        <dbReference type="Proteomes" id="UP000294692"/>
    </source>
</evidence>
<evidence type="ECO:0000256" key="2">
    <source>
        <dbReference type="ARBA" id="ARBA00022679"/>
    </source>
</evidence>
<comment type="caution">
    <text evidence="6">The sequence shown here is derived from an EMBL/GenBank/DDBJ whole genome shotgun (WGS) entry which is preliminary data.</text>
</comment>
<dbReference type="PANTHER" id="PTHR43095">
    <property type="entry name" value="SUGAR KINASE"/>
    <property type="match status" value="1"/>
</dbReference>
<feature type="domain" description="Carbohydrate kinase FGGY N-terminal" evidence="4">
    <location>
        <begin position="8"/>
        <end position="237"/>
    </location>
</feature>
<comment type="similarity">
    <text evidence="1">Belongs to the FGGY kinase family.</text>
</comment>
<reference evidence="6 7" key="1">
    <citation type="submission" date="2019-03" db="EMBL/GenBank/DDBJ databases">
        <title>Genomic Encyclopedia of Type Strains, Phase IV (KMG-IV): sequencing the most valuable type-strain genomes for metagenomic binning, comparative biology and taxonomic classification.</title>
        <authorList>
            <person name="Goeker M."/>
        </authorList>
    </citation>
    <scope>NUCLEOTIDE SEQUENCE [LARGE SCALE GENOMIC DNA]</scope>
    <source>
        <strain evidence="6 7">DSM 100048</strain>
    </source>
</reference>
<dbReference type="RefSeq" id="WP_132474105.1">
    <property type="nucleotide sequence ID" value="NZ_JBHRVM010000001.1"/>
</dbReference>
<feature type="domain" description="Carbohydrate kinase FGGY C-terminal" evidence="5">
    <location>
        <begin position="250"/>
        <end position="427"/>
    </location>
</feature>
<dbReference type="EMBL" id="SMBX01000002">
    <property type="protein sequence ID" value="TCV01518.1"/>
    <property type="molecule type" value="Genomic_DNA"/>
</dbReference>
<dbReference type="InterPro" id="IPR018485">
    <property type="entry name" value="FGGY_C"/>
</dbReference>
<dbReference type="SUPFAM" id="SSF53067">
    <property type="entry name" value="Actin-like ATPase domain"/>
    <property type="match status" value="2"/>
</dbReference>
<gene>
    <name evidence="6" type="ORF">EV686_102230</name>
</gene>
<organism evidence="6 7">
    <name type="scientific">Paracandidimonas soli</name>
    <dbReference type="NCBI Taxonomy" id="1917182"/>
    <lineage>
        <taxon>Bacteria</taxon>
        <taxon>Pseudomonadati</taxon>
        <taxon>Pseudomonadota</taxon>
        <taxon>Betaproteobacteria</taxon>
        <taxon>Burkholderiales</taxon>
        <taxon>Alcaligenaceae</taxon>
        <taxon>Paracandidimonas</taxon>
    </lineage>
</organism>
<dbReference type="InterPro" id="IPR018484">
    <property type="entry name" value="FGGY_N"/>
</dbReference>
<dbReference type="Gene3D" id="3.30.420.40">
    <property type="match status" value="2"/>
</dbReference>
<dbReference type="OrthoDB" id="9805576at2"/>
<evidence type="ECO:0000259" key="4">
    <source>
        <dbReference type="Pfam" id="PF00370"/>
    </source>
</evidence>
<dbReference type="Pfam" id="PF02782">
    <property type="entry name" value="FGGY_C"/>
    <property type="match status" value="1"/>
</dbReference>
<dbReference type="AlphaFoldDB" id="A0A4R3VD05"/>
<evidence type="ECO:0000256" key="1">
    <source>
        <dbReference type="ARBA" id="ARBA00009156"/>
    </source>
</evidence>
<proteinExistence type="inferred from homology"/>
<evidence type="ECO:0000256" key="3">
    <source>
        <dbReference type="ARBA" id="ARBA00022777"/>
    </source>
</evidence>
<dbReference type="GO" id="GO:0016301">
    <property type="term" value="F:kinase activity"/>
    <property type="evidence" value="ECO:0007669"/>
    <property type="project" value="UniProtKB-KW"/>
</dbReference>
<dbReference type="InterPro" id="IPR050406">
    <property type="entry name" value="FGGY_Carb_Kinase"/>
</dbReference>
<dbReference type="PANTHER" id="PTHR43095:SF5">
    <property type="entry name" value="XYLULOSE KINASE"/>
    <property type="match status" value="1"/>
</dbReference>
<dbReference type="Pfam" id="PF00370">
    <property type="entry name" value="FGGY_N"/>
    <property type="match status" value="1"/>
</dbReference>
<dbReference type="PIRSF" id="PIRSF000538">
    <property type="entry name" value="GlpK"/>
    <property type="match status" value="1"/>
</dbReference>
<protein>
    <submittedName>
        <fullName evidence="6">Xylulokinase</fullName>
    </submittedName>
</protein>
<evidence type="ECO:0000313" key="6">
    <source>
        <dbReference type="EMBL" id="TCV01518.1"/>
    </source>
</evidence>
<sequence length="476" mass="50837">MVADDSAVLALDLGSTWLKAGWVRPDGEIEALERAASPLRSDAINAEDVWRAVEGLLARLCRSPQAPRNILALALTGVTRSHVFVDPAGAPLAPVMLWSDPSGEEQSGAVAQAYGIDRETAGHGAFHPLARLLQFTHEHGGRPHAMVELKDWLNFRLTGLWATDTVAYSRIRPAQDSGLRLEDVLARLGFTASVVPAPALPTHILGPVQPSIPQALRALAGTPVVVGSFDTWASSLGMGAIADGNVYDISGTTQVLGTFSRMPRTVAGMVSIAWTPDLWQTGGPCQTGLGTLAWFARAFLDSDNPADTLAAAAESDGVDLPICLPYLSGERMPWWSSTLSASFQQVRDRHRRCDFALALVEGLVLAHRLALDAMDARRPDAFLYMDGGGTLHDAWMQARADAFGMRVRPSASGDSPLAGAALTACIGLGLYRDIAQAQAAINAGGRVVEPDPARAAYYDSRVEEFSTRLSRDLTLL</sequence>
<keyword evidence="7" id="KW-1185">Reference proteome</keyword>
<dbReference type="InterPro" id="IPR043129">
    <property type="entry name" value="ATPase_NBD"/>
</dbReference>
<dbReference type="GO" id="GO:0005975">
    <property type="term" value="P:carbohydrate metabolic process"/>
    <property type="evidence" value="ECO:0007669"/>
    <property type="project" value="InterPro"/>
</dbReference>
<name>A0A4R3VD05_9BURK</name>